<reference evidence="2 3" key="1">
    <citation type="submission" date="2016-03" db="EMBL/GenBank/DDBJ databases">
        <authorList>
            <person name="Ploux O."/>
        </authorList>
    </citation>
    <scope>NUCLEOTIDE SEQUENCE [LARGE SCALE GENOMIC DNA]</scope>
    <source>
        <strain evidence="2 3">R0</strain>
    </source>
</reference>
<name>A0A150WPE6_BDEBC</name>
<protein>
    <submittedName>
        <fullName evidence="2">Uncharacterized protein</fullName>
    </submittedName>
</protein>
<sequence>MNRNLLIFAIGGLIILFLVVAKISQKLEVAGKSSPMATSSVNEGFVSGAGTSGASRPAGQGDSLSIGPGPGMIEKYSNSRIVSEKATAEFMQLARVQMKFPENFRFQQLNLDFDQITGIYARTETMETAVLAGRILPSDKEVADFLRSTDSGIPNVDGKRISLQGDAIVVPPPSGSGFRTGKYWAGRTADNKGVRVGLIERADGKGSYLFIFTGAEDKLDNSEDFFEELYNNLKAQPE</sequence>
<dbReference type="EMBL" id="LUKE01000001">
    <property type="protein sequence ID" value="KYG66362.1"/>
    <property type="molecule type" value="Genomic_DNA"/>
</dbReference>
<keyword evidence="3" id="KW-1185">Reference proteome</keyword>
<accession>A0A150WPE6</accession>
<evidence type="ECO:0000313" key="3">
    <source>
        <dbReference type="Proteomes" id="UP000075320"/>
    </source>
</evidence>
<feature type="region of interest" description="Disordered" evidence="1">
    <location>
        <begin position="48"/>
        <end position="69"/>
    </location>
</feature>
<dbReference type="RefSeq" id="WP_061833927.1">
    <property type="nucleotide sequence ID" value="NZ_LUKE01000001.1"/>
</dbReference>
<evidence type="ECO:0000256" key="1">
    <source>
        <dbReference type="SAM" id="MobiDB-lite"/>
    </source>
</evidence>
<comment type="caution">
    <text evidence="2">The sequence shown here is derived from an EMBL/GenBank/DDBJ whole genome shotgun (WGS) entry which is preliminary data.</text>
</comment>
<proteinExistence type="predicted"/>
<organism evidence="2 3">
    <name type="scientific">Bdellovibrio bacteriovorus</name>
    <dbReference type="NCBI Taxonomy" id="959"/>
    <lineage>
        <taxon>Bacteria</taxon>
        <taxon>Pseudomonadati</taxon>
        <taxon>Bdellovibrionota</taxon>
        <taxon>Bdellovibrionia</taxon>
        <taxon>Bdellovibrionales</taxon>
        <taxon>Pseudobdellovibrionaceae</taxon>
        <taxon>Bdellovibrio</taxon>
    </lineage>
</organism>
<gene>
    <name evidence="2" type="ORF">AZI86_04720</name>
</gene>
<dbReference type="Proteomes" id="UP000075320">
    <property type="component" value="Unassembled WGS sequence"/>
</dbReference>
<evidence type="ECO:0000313" key="2">
    <source>
        <dbReference type="EMBL" id="KYG66362.1"/>
    </source>
</evidence>
<dbReference type="AlphaFoldDB" id="A0A150WPE6"/>